<gene>
    <name evidence="2" type="ordered locus">Hbut_0354</name>
</gene>
<reference evidence="2 3" key="1">
    <citation type="journal article" date="2007" name="Archaea">
        <title>The genome of Hyperthermus butylicus: a sulfur-reducing, peptide fermenting, neutrophilic Crenarchaeote growing up to 108 degrees C.</title>
        <authorList>
            <person name="Brugger K."/>
            <person name="Chen L."/>
            <person name="Stark M."/>
            <person name="Zibat A."/>
            <person name="Redder P."/>
            <person name="Ruepp A."/>
            <person name="Awayez M."/>
            <person name="She Q."/>
            <person name="Garrett R.A."/>
            <person name="Klenk H.P."/>
        </authorList>
    </citation>
    <scope>NUCLEOTIDE SEQUENCE [LARGE SCALE GENOMIC DNA]</scope>
    <source>
        <strain evidence="3">DSM 5456 / JCM 9403 / PLM1-5</strain>
    </source>
</reference>
<name>A2BJR5_HYPBU</name>
<dbReference type="SUPFAM" id="SSF58113">
    <property type="entry name" value="Apolipoprotein A-I"/>
    <property type="match status" value="1"/>
</dbReference>
<dbReference type="STRING" id="415426.Hbut_0354"/>
<dbReference type="GeneID" id="4782124"/>
<dbReference type="eggNOG" id="arCOG07331">
    <property type="taxonomic scope" value="Archaea"/>
</dbReference>
<dbReference type="Proteomes" id="UP000002593">
    <property type="component" value="Chromosome"/>
</dbReference>
<protein>
    <submittedName>
        <fullName evidence="2">Uncharacterized protein</fullName>
    </submittedName>
</protein>
<organism evidence="2 3">
    <name type="scientific">Hyperthermus butylicus (strain DSM 5456 / JCM 9403 / PLM1-5)</name>
    <dbReference type="NCBI Taxonomy" id="415426"/>
    <lineage>
        <taxon>Archaea</taxon>
        <taxon>Thermoproteota</taxon>
        <taxon>Thermoprotei</taxon>
        <taxon>Desulfurococcales</taxon>
        <taxon>Pyrodictiaceae</taxon>
        <taxon>Hyperthermus</taxon>
    </lineage>
</organism>
<accession>A2BJR5</accession>
<keyword evidence="3" id="KW-1185">Reference proteome</keyword>
<evidence type="ECO:0000313" key="2">
    <source>
        <dbReference type="EMBL" id="ABM80226.1"/>
    </source>
</evidence>
<dbReference type="EMBL" id="CP000493">
    <property type="protein sequence ID" value="ABM80226.1"/>
    <property type="molecule type" value="Genomic_DNA"/>
</dbReference>
<proteinExistence type="predicted"/>
<evidence type="ECO:0000256" key="1">
    <source>
        <dbReference type="SAM" id="Coils"/>
    </source>
</evidence>
<dbReference type="AlphaFoldDB" id="A2BJR5"/>
<evidence type="ECO:0000313" key="3">
    <source>
        <dbReference type="Proteomes" id="UP000002593"/>
    </source>
</evidence>
<dbReference type="EnsemblBacteria" id="ABM80226">
    <property type="protein sequence ID" value="ABM80226"/>
    <property type="gene ID" value="Hbut_0354"/>
</dbReference>
<dbReference type="HOGENOM" id="CLU_550554_0_0_2"/>
<sequence length="495" mass="56756">MERSLQLRSFATPIALWEDEVPSEAPHHVAAASILYYVELRRRRRGLFSGPERVSRLSIVYWPFFITRRSDGRVLLVDLLGLHVFRSRYPVPARLSEAIALAQSIPEVGPHKALDFMRDLWRLLDNVFEYKTVEVPGLVEDVESVEDLVTVSREATVRQDCIIGPLLNPYDAEKMLEVLDKACMEILHTYKMLEQLQQIVMRATQLVVEALDREAEHITGEYGRAIQAVQSRINAKMANVKPELEDIVGKLWDRYSRRMAEIATRIEELKRRGRVEGERAREVARLEKELQRLKRRLEEETETVRKRYSKRIEGEEKEIHNLVRERERKLAEVRKLKHKAVTFSDELLEAINSLLDRVAASRSTLCGAGMIQRQVLGEGPALLHVAIGVAELRRGKGGRRLLLVPPLAAQREPLWGREPISSWRASSRLVARLEEAIHAMKRFGETVEPATEACRVDPKEFKRLAARGLEELVSHGVIAGDRAEELLEALQGYWF</sequence>
<dbReference type="RefSeq" id="WP_011821544.1">
    <property type="nucleotide sequence ID" value="NC_008818.1"/>
</dbReference>
<dbReference type="KEGG" id="hbu:Hbut_0354"/>
<feature type="coiled-coil region" evidence="1">
    <location>
        <begin position="252"/>
        <end position="339"/>
    </location>
</feature>
<keyword evidence="1" id="KW-0175">Coiled coil</keyword>